<dbReference type="InterPro" id="IPR023562">
    <property type="entry name" value="ClpP/TepA"/>
</dbReference>
<dbReference type="SUPFAM" id="SSF52096">
    <property type="entry name" value="ClpP/crotonase"/>
    <property type="match status" value="1"/>
</dbReference>
<evidence type="ECO:0000256" key="8">
    <source>
        <dbReference type="PROSITE-ProRule" id="PRU10086"/>
    </source>
</evidence>
<comment type="catalytic activity">
    <reaction evidence="6 7 8">
        <text>Hydrolysis of proteins to small peptides in the presence of ATP and magnesium. alpha-casein is the usual test substrate. In the absence of ATP, only oligopeptides shorter than five residues are hydrolyzed (such as succinyl-Leu-Tyr-|-NHMec, and Leu-Tyr-Leu-|-Tyr-Trp, in which cleavage of the -Tyr-|-Leu- and -Tyr-|-Trp bonds also occurs).</text>
        <dbReference type="EC" id="3.4.21.92"/>
    </reaction>
</comment>
<dbReference type="InterPro" id="IPR033135">
    <property type="entry name" value="ClpP_His_AS"/>
</dbReference>
<keyword evidence="3 7" id="KW-0645">Protease</keyword>
<dbReference type="Gene3D" id="3.90.226.10">
    <property type="entry name" value="2-enoyl-CoA Hydratase, Chain A, domain 1"/>
    <property type="match status" value="1"/>
</dbReference>
<gene>
    <name evidence="7" type="primary">clpP</name>
    <name evidence="10" type="ORF">B1R32_107149</name>
</gene>
<dbReference type="PANTHER" id="PTHR10381">
    <property type="entry name" value="ATP-DEPENDENT CLP PROTEASE PROTEOLYTIC SUBUNIT"/>
    <property type="match status" value="1"/>
</dbReference>
<proteinExistence type="inferred from homology"/>
<dbReference type="HAMAP" id="MF_00444">
    <property type="entry name" value="ClpP"/>
    <property type="match status" value="1"/>
</dbReference>
<dbReference type="Pfam" id="PF00574">
    <property type="entry name" value="CLP_protease"/>
    <property type="match status" value="1"/>
</dbReference>
<evidence type="ECO:0000256" key="9">
    <source>
        <dbReference type="RuleBase" id="RU003567"/>
    </source>
</evidence>
<dbReference type="EC" id="3.4.21.92" evidence="7"/>
<feature type="active site" description="Nucleophile" evidence="7">
    <location>
        <position position="98"/>
    </location>
</feature>
<dbReference type="GO" id="GO:0051117">
    <property type="term" value="F:ATPase binding"/>
    <property type="evidence" value="ECO:0007669"/>
    <property type="project" value="TreeGrafter"/>
</dbReference>
<dbReference type="Proteomes" id="UP000237684">
    <property type="component" value="Unassembled WGS sequence"/>
</dbReference>
<evidence type="ECO:0000313" key="10">
    <source>
        <dbReference type="EMBL" id="PQV64124.1"/>
    </source>
</evidence>
<protein>
    <recommendedName>
        <fullName evidence="7 9">ATP-dependent Clp protease proteolytic subunit</fullName>
        <ecNumber evidence="7">3.4.21.92</ecNumber>
    </recommendedName>
    <alternativeName>
        <fullName evidence="7">Endopeptidase Clp</fullName>
    </alternativeName>
</protein>
<dbReference type="InterPro" id="IPR029045">
    <property type="entry name" value="ClpP/crotonase-like_dom_sf"/>
</dbReference>
<dbReference type="GO" id="GO:0004252">
    <property type="term" value="F:serine-type endopeptidase activity"/>
    <property type="evidence" value="ECO:0007669"/>
    <property type="project" value="UniProtKB-UniRule"/>
</dbReference>
<feature type="active site" evidence="7 8">
    <location>
        <position position="123"/>
    </location>
</feature>
<dbReference type="PRINTS" id="PR00127">
    <property type="entry name" value="CLPPROTEASEP"/>
</dbReference>
<organism evidence="10 11">
    <name type="scientific">Abditibacterium utsteinense</name>
    <dbReference type="NCBI Taxonomy" id="1960156"/>
    <lineage>
        <taxon>Bacteria</taxon>
        <taxon>Pseudomonadati</taxon>
        <taxon>Abditibacteriota</taxon>
        <taxon>Abditibacteriia</taxon>
        <taxon>Abditibacteriales</taxon>
        <taxon>Abditibacteriaceae</taxon>
        <taxon>Abditibacterium</taxon>
    </lineage>
</organism>
<evidence type="ECO:0000256" key="2">
    <source>
        <dbReference type="ARBA" id="ARBA00022490"/>
    </source>
</evidence>
<dbReference type="CDD" id="cd07017">
    <property type="entry name" value="S14_ClpP_2"/>
    <property type="match status" value="1"/>
</dbReference>
<keyword evidence="4 7" id="KW-0378">Hydrolase</keyword>
<comment type="subcellular location">
    <subcellularLocation>
        <location evidence="7">Cytoplasm</location>
    </subcellularLocation>
</comment>
<comment type="similarity">
    <text evidence="1 7 9">Belongs to the peptidase S14 family.</text>
</comment>
<evidence type="ECO:0000256" key="4">
    <source>
        <dbReference type="ARBA" id="ARBA00022801"/>
    </source>
</evidence>
<accession>A0A2S8STJ2</accession>
<dbReference type="PANTHER" id="PTHR10381:SF70">
    <property type="entry name" value="ATP-DEPENDENT CLP PROTEASE PROTEOLYTIC SUBUNIT"/>
    <property type="match status" value="1"/>
</dbReference>
<dbReference type="GO" id="GO:0009368">
    <property type="term" value="C:endopeptidase Clp complex"/>
    <property type="evidence" value="ECO:0007669"/>
    <property type="project" value="TreeGrafter"/>
</dbReference>
<dbReference type="GO" id="GO:0006515">
    <property type="term" value="P:protein quality control for misfolded or incompletely synthesized proteins"/>
    <property type="evidence" value="ECO:0007669"/>
    <property type="project" value="TreeGrafter"/>
</dbReference>
<comment type="caution">
    <text evidence="10">The sequence shown here is derived from an EMBL/GenBank/DDBJ whole genome shotgun (WGS) entry which is preliminary data.</text>
</comment>
<dbReference type="InParanoid" id="A0A2S8STJ2"/>
<evidence type="ECO:0000256" key="5">
    <source>
        <dbReference type="ARBA" id="ARBA00022825"/>
    </source>
</evidence>
<reference evidence="10 11" key="1">
    <citation type="journal article" date="2018" name="Syst. Appl. Microbiol.">
        <title>Abditibacterium utsteinense sp. nov., the first cultivated member of candidate phylum FBP, isolated from ice-free Antarctic soil samples.</title>
        <authorList>
            <person name="Tahon G."/>
            <person name="Tytgat B."/>
            <person name="Lebbe L."/>
            <person name="Carlier A."/>
            <person name="Willems A."/>
        </authorList>
    </citation>
    <scope>NUCLEOTIDE SEQUENCE [LARGE SCALE GENOMIC DNA]</scope>
    <source>
        <strain evidence="10 11">LMG 29911</strain>
    </source>
</reference>
<dbReference type="NCBIfam" id="NF001368">
    <property type="entry name" value="PRK00277.1"/>
    <property type="match status" value="1"/>
</dbReference>
<dbReference type="FunCoup" id="A0A2S8STJ2">
    <property type="interactions" value="414"/>
</dbReference>
<dbReference type="GO" id="GO:0004176">
    <property type="term" value="F:ATP-dependent peptidase activity"/>
    <property type="evidence" value="ECO:0007669"/>
    <property type="project" value="InterPro"/>
</dbReference>
<sequence>MPLVPYILEDTPRGERTYDIFSRLLKERIIFIHEAVSDQLATVVQAQLLFLEKEDPERDIDIYINSPGGSIYAGNAIYDTIQTIACPVATICTGYAASYGALLLCAGAPGKRYCTPNARVMIHQPSGGFEGQATDAEINLREMLTLKSTLNKIMSHHTGQPIERIEADVERDKWMSAEEAKAYGMIDHVLDKAMRSGELAK</sequence>
<dbReference type="RefSeq" id="WP_105483589.1">
    <property type="nucleotide sequence ID" value="NZ_NIGF01000007.1"/>
</dbReference>
<keyword evidence="11" id="KW-1185">Reference proteome</keyword>
<dbReference type="InterPro" id="IPR001907">
    <property type="entry name" value="ClpP"/>
</dbReference>
<evidence type="ECO:0000256" key="1">
    <source>
        <dbReference type="ARBA" id="ARBA00007039"/>
    </source>
</evidence>
<comment type="function">
    <text evidence="7">Cleaves peptides in various proteins in a process that requires ATP hydrolysis. Has a chymotrypsin-like activity. Plays a major role in the degradation of misfolded proteins.</text>
</comment>
<comment type="subunit">
    <text evidence="7">Fourteen ClpP subunits assemble into 2 heptameric rings which stack back to back to give a disk-like structure with a central cavity, resembling the structure of eukaryotic proteasomes.</text>
</comment>
<dbReference type="NCBIfam" id="NF009205">
    <property type="entry name" value="PRK12553.1"/>
    <property type="match status" value="1"/>
</dbReference>
<evidence type="ECO:0000313" key="11">
    <source>
        <dbReference type="Proteomes" id="UP000237684"/>
    </source>
</evidence>
<dbReference type="OrthoDB" id="9802800at2"/>
<dbReference type="EMBL" id="NIGF01000007">
    <property type="protein sequence ID" value="PQV64124.1"/>
    <property type="molecule type" value="Genomic_DNA"/>
</dbReference>
<evidence type="ECO:0000256" key="3">
    <source>
        <dbReference type="ARBA" id="ARBA00022670"/>
    </source>
</evidence>
<dbReference type="PROSITE" id="PS00382">
    <property type="entry name" value="CLP_PROTEASE_HIS"/>
    <property type="match status" value="1"/>
</dbReference>
<evidence type="ECO:0000256" key="7">
    <source>
        <dbReference type="HAMAP-Rule" id="MF_00444"/>
    </source>
</evidence>
<dbReference type="GO" id="GO:0005737">
    <property type="term" value="C:cytoplasm"/>
    <property type="evidence" value="ECO:0007669"/>
    <property type="project" value="UniProtKB-SubCell"/>
</dbReference>
<name>A0A2S8STJ2_9BACT</name>
<dbReference type="FunFam" id="3.90.226.10:FF:000001">
    <property type="entry name" value="ATP-dependent Clp protease proteolytic subunit"/>
    <property type="match status" value="1"/>
</dbReference>
<dbReference type="AlphaFoldDB" id="A0A2S8STJ2"/>
<evidence type="ECO:0000256" key="6">
    <source>
        <dbReference type="ARBA" id="ARBA00034021"/>
    </source>
</evidence>
<keyword evidence="2 7" id="KW-0963">Cytoplasm</keyword>
<keyword evidence="5 7" id="KW-0720">Serine protease</keyword>